<evidence type="ECO:0000313" key="3">
    <source>
        <dbReference type="Proteomes" id="UP000679722"/>
    </source>
</evidence>
<evidence type="ECO:0000313" key="2">
    <source>
        <dbReference type="EMBL" id="MBR7890177.1"/>
    </source>
</evidence>
<dbReference type="InterPro" id="IPR019627">
    <property type="entry name" value="YAcAr"/>
</dbReference>
<comment type="caution">
    <text evidence="2">The sequence shown here is derived from an EMBL/GenBank/DDBJ whole genome shotgun (WGS) entry which is preliminary data.</text>
</comment>
<dbReference type="EMBL" id="JAGSSV010000032">
    <property type="protein sequence ID" value="MBR7890177.1"/>
    <property type="molecule type" value="Genomic_DNA"/>
</dbReference>
<dbReference type="RefSeq" id="WP_211537587.1">
    <property type="nucleotide sequence ID" value="NZ_JAGSSV010000032.1"/>
</dbReference>
<reference evidence="2 3" key="1">
    <citation type="submission" date="2021-04" db="EMBL/GenBank/DDBJ databases">
        <authorList>
            <person name="Sun C."/>
        </authorList>
    </citation>
    <scope>NUCLEOTIDE SEQUENCE [LARGE SCALE GENOMIC DNA]</scope>
    <source>
        <strain evidence="2 3">A79</strain>
    </source>
</reference>
<reference evidence="3" key="2">
    <citation type="submission" date="2023-07" db="EMBL/GenBank/DDBJ databases">
        <title>Marinomonas vulgaris A79, complete genome.</title>
        <authorList>
            <person name="Ying J.-J."/>
        </authorList>
    </citation>
    <scope>NUCLEOTIDE SEQUENCE [LARGE SCALE GENOMIC DNA]</scope>
    <source>
        <strain evidence="3">A79</strain>
    </source>
</reference>
<keyword evidence="3" id="KW-1185">Reference proteome</keyword>
<evidence type="ECO:0000259" key="1">
    <source>
        <dbReference type="Pfam" id="PF10686"/>
    </source>
</evidence>
<dbReference type="Gene3D" id="3.40.50.450">
    <property type="match status" value="1"/>
</dbReference>
<dbReference type="SUPFAM" id="SSF102405">
    <property type="entry name" value="MCP/YpsA-like"/>
    <property type="match status" value="1"/>
</dbReference>
<protein>
    <submittedName>
        <fullName evidence="2">DUF2493 domain-containing protein</fullName>
    </submittedName>
</protein>
<sequence>MKVAIIGSRSFSDYSLVEEALRTSIDVNTITVIISGGAKGADTLAEKFAADYSLEIQIFKPDWKLYGRGAGIVRNKQIIESADKIFAFWDGKSKGTLNSINIAKKLGKYLTIVRY</sequence>
<organism evidence="2 3">
    <name type="scientific">Marinomonas vulgaris</name>
    <dbReference type="NCBI Taxonomy" id="2823372"/>
    <lineage>
        <taxon>Bacteria</taxon>
        <taxon>Pseudomonadati</taxon>
        <taxon>Pseudomonadota</taxon>
        <taxon>Gammaproteobacteria</taxon>
        <taxon>Oceanospirillales</taxon>
        <taxon>Oceanospirillaceae</taxon>
        <taxon>Marinomonas</taxon>
    </lineage>
</organism>
<dbReference type="Proteomes" id="UP000679722">
    <property type="component" value="Unassembled WGS sequence"/>
</dbReference>
<name>A0ABS5HF59_9GAMM</name>
<proteinExistence type="predicted"/>
<gene>
    <name evidence="2" type="ORF">J9B83_14800</name>
</gene>
<feature type="domain" description="YspA cpYpsA-related SLOG" evidence="1">
    <location>
        <begin position="1"/>
        <end position="66"/>
    </location>
</feature>
<dbReference type="Pfam" id="PF10686">
    <property type="entry name" value="YAcAr"/>
    <property type="match status" value="1"/>
</dbReference>
<accession>A0ABS5HF59</accession>